<dbReference type="GO" id="GO:0046872">
    <property type="term" value="F:metal ion binding"/>
    <property type="evidence" value="ECO:0007669"/>
    <property type="project" value="InterPro"/>
</dbReference>
<organism evidence="2 3">
    <name type="scientific">Paragonimus heterotremus</name>
    <dbReference type="NCBI Taxonomy" id="100268"/>
    <lineage>
        <taxon>Eukaryota</taxon>
        <taxon>Metazoa</taxon>
        <taxon>Spiralia</taxon>
        <taxon>Lophotrochozoa</taxon>
        <taxon>Platyhelminthes</taxon>
        <taxon>Trematoda</taxon>
        <taxon>Digenea</taxon>
        <taxon>Plagiorchiida</taxon>
        <taxon>Troglotremata</taxon>
        <taxon>Troglotrematidae</taxon>
        <taxon>Paragonimus</taxon>
    </lineage>
</organism>
<accession>A0A8J4TFE0</accession>
<dbReference type="GO" id="GO:0006627">
    <property type="term" value="P:protein processing involved in protein targeting to mitochondrion"/>
    <property type="evidence" value="ECO:0007669"/>
    <property type="project" value="TreeGrafter"/>
</dbReference>
<dbReference type="Gene3D" id="3.30.830.10">
    <property type="entry name" value="Metalloenzyme, LuxS/M16 peptidase-like"/>
    <property type="match status" value="1"/>
</dbReference>
<dbReference type="OrthoDB" id="277191at2759"/>
<dbReference type="PANTHER" id="PTHR11851:SF49">
    <property type="entry name" value="MITOCHONDRIAL-PROCESSING PEPTIDASE SUBUNIT ALPHA"/>
    <property type="match status" value="1"/>
</dbReference>
<dbReference type="PANTHER" id="PTHR11851">
    <property type="entry name" value="METALLOPROTEASE"/>
    <property type="match status" value="1"/>
</dbReference>
<evidence type="ECO:0000313" key="3">
    <source>
        <dbReference type="Proteomes" id="UP000748531"/>
    </source>
</evidence>
<protein>
    <submittedName>
        <fullName evidence="2">Uncharacterized protein</fullName>
    </submittedName>
</protein>
<dbReference type="InterPro" id="IPR011249">
    <property type="entry name" value="Metalloenz_LuxS/M16"/>
</dbReference>
<keyword evidence="3" id="KW-1185">Reference proteome</keyword>
<dbReference type="EMBL" id="LUCH01001095">
    <property type="protein sequence ID" value="KAF5403684.1"/>
    <property type="molecule type" value="Genomic_DNA"/>
</dbReference>
<comment type="similarity">
    <text evidence="1">Belongs to the peptidase M16 family.</text>
</comment>
<sequence>MLLMNLETRAVTFEDIARQVLTTGHRYQPEYWANKIDQVTASDLHDLLHRMITQSPPTLVGFGRVDRLPSREEVQLALSKPLASRFSNRLPNLFKRFV</sequence>
<comment type="caution">
    <text evidence="2">The sequence shown here is derived from an EMBL/GenBank/DDBJ whole genome shotgun (WGS) entry which is preliminary data.</text>
</comment>
<proteinExistence type="inferred from homology"/>
<dbReference type="AlphaFoldDB" id="A0A8J4TFE0"/>
<name>A0A8J4TFE0_9TREM</name>
<gene>
    <name evidence="2" type="ORF">PHET_02658</name>
</gene>
<reference evidence="2" key="1">
    <citation type="submission" date="2019-05" db="EMBL/GenBank/DDBJ databases">
        <title>Annotation for the trematode Paragonimus heterotremus.</title>
        <authorList>
            <person name="Choi Y.-J."/>
        </authorList>
    </citation>
    <scope>NUCLEOTIDE SEQUENCE</scope>
    <source>
        <strain evidence="2">LC</strain>
    </source>
</reference>
<dbReference type="GO" id="GO:0005739">
    <property type="term" value="C:mitochondrion"/>
    <property type="evidence" value="ECO:0007669"/>
    <property type="project" value="TreeGrafter"/>
</dbReference>
<dbReference type="SUPFAM" id="SSF63411">
    <property type="entry name" value="LuxS/MPP-like metallohydrolase"/>
    <property type="match status" value="1"/>
</dbReference>
<dbReference type="Proteomes" id="UP000748531">
    <property type="component" value="Unassembled WGS sequence"/>
</dbReference>
<dbReference type="InterPro" id="IPR050361">
    <property type="entry name" value="MPP/UQCRC_Complex"/>
</dbReference>
<evidence type="ECO:0000313" key="2">
    <source>
        <dbReference type="EMBL" id="KAF5403684.1"/>
    </source>
</evidence>
<evidence type="ECO:0000256" key="1">
    <source>
        <dbReference type="ARBA" id="ARBA00007261"/>
    </source>
</evidence>